<reference evidence="2 3" key="1">
    <citation type="submission" date="2020-04" db="EMBL/GenBank/DDBJ databases">
        <authorList>
            <person name="Hitch T.C.A."/>
            <person name="Wylensek D."/>
            <person name="Clavel T."/>
        </authorList>
    </citation>
    <scope>NUCLEOTIDE SEQUENCE [LARGE SCALE GENOMIC DNA]</scope>
    <source>
        <strain evidence="2 3">BL-383-APC-3D</strain>
    </source>
</reference>
<sequence length="305" mass="34788">MAFDYYKLEPHRYDLVPSNRYQVGRSGKKPRYIVRHHLMMVNATGEAVRGVWLDREASAHYTIQGAPGRLGQVSQHVYDANTAFANANWNANLESYTIEHSNNSGRFNGSDYHDKAWNIADEVIIAGARWAAALLIHDKMGAPVYGSTIRDHNMFTSTGCPVHLSGPHASNPFGGKAGKYHHAWMEEAKSFYNQLDKKLVNPDGTPIKHGFEPPKKESKEVAFTEDDRKMLREVHHELKHKFDSRYDLERLRRGEITERQVFKESQVGYALEADRKIEDVHANMLPAIYDELAEIKAKLEKEEGK</sequence>
<proteinExistence type="predicted"/>
<dbReference type="GO" id="GO:0009253">
    <property type="term" value="P:peptidoglycan catabolic process"/>
    <property type="evidence" value="ECO:0007669"/>
    <property type="project" value="InterPro"/>
</dbReference>
<dbReference type="Pfam" id="PF01510">
    <property type="entry name" value="Amidase_2"/>
    <property type="match status" value="1"/>
</dbReference>
<gene>
    <name evidence="2" type="ORF">HF853_07680</name>
</gene>
<dbReference type="GO" id="GO:0008745">
    <property type="term" value="F:N-acetylmuramoyl-L-alanine amidase activity"/>
    <property type="evidence" value="ECO:0007669"/>
    <property type="project" value="InterPro"/>
</dbReference>
<accession>A0AB36CKP6</accession>
<name>A0AB36CKP6_9CORY</name>
<dbReference type="InterPro" id="IPR036505">
    <property type="entry name" value="Amidase/PGRP_sf"/>
</dbReference>
<dbReference type="Gene3D" id="3.40.80.10">
    <property type="entry name" value="Peptidoglycan recognition protein-like"/>
    <property type="match status" value="1"/>
</dbReference>
<dbReference type="InterPro" id="IPR002502">
    <property type="entry name" value="Amidase_domain"/>
</dbReference>
<evidence type="ECO:0000259" key="1">
    <source>
        <dbReference type="Pfam" id="PF01510"/>
    </source>
</evidence>
<dbReference type="Proteomes" id="UP000544551">
    <property type="component" value="Unassembled WGS sequence"/>
</dbReference>
<evidence type="ECO:0000313" key="2">
    <source>
        <dbReference type="EMBL" id="NME89546.1"/>
    </source>
</evidence>
<dbReference type="RefSeq" id="WP_168969827.1">
    <property type="nucleotide sequence ID" value="NZ_JABAFZ010000006.1"/>
</dbReference>
<evidence type="ECO:0000313" key="3">
    <source>
        <dbReference type="Proteomes" id="UP000544551"/>
    </source>
</evidence>
<dbReference type="AlphaFoldDB" id="A0AB36CKP6"/>
<protein>
    <recommendedName>
        <fullName evidence="1">N-acetylmuramoyl-L-alanine amidase domain-containing protein</fullName>
    </recommendedName>
</protein>
<comment type="caution">
    <text evidence="2">The sequence shown here is derived from an EMBL/GenBank/DDBJ whole genome shotgun (WGS) entry which is preliminary data.</text>
</comment>
<feature type="domain" description="N-acetylmuramoyl-L-alanine amidase" evidence="1">
    <location>
        <begin position="27"/>
        <end position="138"/>
    </location>
</feature>
<dbReference type="EMBL" id="JABAFZ010000006">
    <property type="protein sequence ID" value="NME89546.1"/>
    <property type="molecule type" value="Genomic_DNA"/>
</dbReference>
<organism evidence="2 3">
    <name type="scientific">Corynebacterium stationis</name>
    <dbReference type="NCBI Taxonomy" id="1705"/>
    <lineage>
        <taxon>Bacteria</taxon>
        <taxon>Bacillati</taxon>
        <taxon>Actinomycetota</taxon>
        <taxon>Actinomycetes</taxon>
        <taxon>Mycobacteriales</taxon>
        <taxon>Corynebacteriaceae</taxon>
        <taxon>Corynebacterium</taxon>
    </lineage>
</organism>
<dbReference type="SUPFAM" id="SSF55846">
    <property type="entry name" value="N-acetylmuramoyl-L-alanine amidase-like"/>
    <property type="match status" value="1"/>
</dbReference>